<keyword evidence="3 7" id="KW-0133">Cell shape</keyword>
<keyword evidence="7" id="KW-0460">Magnesium</keyword>
<dbReference type="InterPro" id="IPR000713">
    <property type="entry name" value="Mur_ligase_N"/>
</dbReference>
<keyword evidence="13" id="KW-1185">Reference proteome</keyword>
<dbReference type="EC" id="6.3.2.13" evidence="7"/>
<organism evidence="12 13">
    <name type="scientific">Thioalkalicoccus limnaeus</name>
    <dbReference type="NCBI Taxonomy" id="120681"/>
    <lineage>
        <taxon>Bacteria</taxon>
        <taxon>Pseudomonadati</taxon>
        <taxon>Pseudomonadota</taxon>
        <taxon>Gammaproteobacteria</taxon>
        <taxon>Chromatiales</taxon>
        <taxon>Chromatiaceae</taxon>
        <taxon>Thioalkalicoccus</taxon>
    </lineage>
</organism>
<dbReference type="PANTHER" id="PTHR23135">
    <property type="entry name" value="MUR LIGASE FAMILY MEMBER"/>
    <property type="match status" value="1"/>
</dbReference>
<dbReference type="Pfam" id="PF02875">
    <property type="entry name" value="Mur_ligase_C"/>
    <property type="match status" value="1"/>
</dbReference>
<comment type="PTM">
    <text evidence="7">Carboxylation is probably crucial for Mg(2+) binding and, consequently, for the gamma-phosphate positioning of ATP.</text>
</comment>
<evidence type="ECO:0000256" key="4">
    <source>
        <dbReference type="ARBA" id="ARBA00022984"/>
    </source>
</evidence>
<feature type="domain" description="Mur ligase central" evidence="11">
    <location>
        <begin position="126"/>
        <end position="333"/>
    </location>
</feature>
<dbReference type="InterPro" id="IPR035911">
    <property type="entry name" value="MurE/MurF_N"/>
</dbReference>
<keyword evidence="7 12" id="KW-0436">Ligase</keyword>
<comment type="cofactor">
    <cofactor evidence="7">
        <name>Mg(2+)</name>
        <dbReference type="ChEBI" id="CHEBI:18420"/>
    </cofactor>
</comment>
<keyword evidence="4 7" id="KW-0573">Peptidoglycan synthesis</keyword>
<feature type="domain" description="Mur ligase C-terminal" evidence="10">
    <location>
        <begin position="356"/>
        <end position="482"/>
    </location>
</feature>
<dbReference type="GO" id="GO:0008765">
    <property type="term" value="F:UDP-N-acetylmuramoylalanyl-D-glutamate-2,6-diaminopimelate ligase activity"/>
    <property type="evidence" value="ECO:0007669"/>
    <property type="project" value="UniProtKB-EC"/>
</dbReference>
<feature type="binding site" evidence="7">
    <location>
        <position position="484"/>
    </location>
    <ligand>
        <name>meso-2,6-diaminopimelate</name>
        <dbReference type="ChEBI" id="CHEBI:57791"/>
    </ligand>
</feature>
<evidence type="ECO:0000256" key="6">
    <source>
        <dbReference type="ARBA" id="ARBA00023316"/>
    </source>
</evidence>
<comment type="pathway">
    <text evidence="7 8">Cell wall biogenesis; peptidoglycan biosynthesis.</text>
</comment>
<dbReference type="Pfam" id="PF08245">
    <property type="entry name" value="Mur_ligase_M"/>
    <property type="match status" value="1"/>
</dbReference>
<dbReference type="NCBIfam" id="NF001126">
    <property type="entry name" value="PRK00139.1-4"/>
    <property type="match status" value="1"/>
</dbReference>
<dbReference type="InterPro" id="IPR036565">
    <property type="entry name" value="Mur-like_cat_sf"/>
</dbReference>
<feature type="binding site" evidence="7">
    <location>
        <position position="196"/>
    </location>
    <ligand>
        <name>UDP-N-acetyl-alpha-D-muramoyl-L-alanyl-D-glutamate</name>
        <dbReference type="ChEBI" id="CHEBI:83900"/>
    </ligand>
</feature>
<keyword evidence="7" id="KW-0963">Cytoplasm</keyword>
<dbReference type="Pfam" id="PF01225">
    <property type="entry name" value="Mur_ligase"/>
    <property type="match status" value="1"/>
</dbReference>
<comment type="similarity">
    <text evidence="1 7">Belongs to the MurCDEF family. MurE subfamily.</text>
</comment>
<feature type="short sequence motif" description="Meso-diaminopimelate recognition motif" evidence="7">
    <location>
        <begin position="429"/>
        <end position="432"/>
    </location>
</feature>
<evidence type="ECO:0000313" key="12">
    <source>
        <dbReference type="EMBL" id="MEY6431712.1"/>
    </source>
</evidence>
<evidence type="ECO:0000259" key="11">
    <source>
        <dbReference type="Pfam" id="PF08245"/>
    </source>
</evidence>
<evidence type="ECO:0000256" key="1">
    <source>
        <dbReference type="ARBA" id="ARBA00005898"/>
    </source>
</evidence>
<evidence type="ECO:0000256" key="7">
    <source>
        <dbReference type="HAMAP-Rule" id="MF_00208"/>
    </source>
</evidence>
<dbReference type="InterPro" id="IPR036615">
    <property type="entry name" value="Mur_ligase_C_dom_sf"/>
</dbReference>
<comment type="subcellular location">
    <subcellularLocation>
        <location evidence="7 8">Cytoplasm</location>
    </subcellularLocation>
</comment>
<dbReference type="SUPFAM" id="SSF53244">
    <property type="entry name" value="MurD-like peptide ligases, peptide-binding domain"/>
    <property type="match status" value="1"/>
</dbReference>
<feature type="modified residue" description="N6-carboxylysine" evidence="7">
    <location>
        <position position="236"/>
    </location>
</feature>
<dbReference type="InterPro" id="IPR004101">
    <property type="entry name" value="Mur_ligase_C"/>
</dbReference>
<evidence type="ECO:0000256" key="3">
    <source>
        <dbReference type="ARBA" id="ARBA00022960"/>
    </source>
</evidence>
<keyword evidence="7" id="KW-0067">ATP-binding</keyword>
<dbReference type="Proteomes" id="UP001564408">
    <property type="component" value="Unassembled WGS sequence"/>
</dbReference>
<gene>
    <name evidence="7" type="primary">murE</name>
    <name evidence="12" type="ORF">ABC977_04740</name>
</gene>
<dbReference type="InterPro" id="IPR005761">
    <property type="entry name" value="UDP-N-AcMur-Glu-dNH2Pim_ligase"/>
</dbReference>
<dbReference type="RefSeq" id="WP_369666095.1">
    <property type="nucleotide sequence ID" value="NZ_JBDKXB010000004.1"/>
</dbReference>
<evidence type="ECO:0000313" key="13">
    <source>
        <dbReference type="Proteomes" id="UP001564408"/>
    </source>
</evidence>
<dbReference type="PANTHER" id="PTHR23135:SF4">
    <property type="entry name" value="UDP-N-ACETYLMURAMOYL-L-ALANYL-D-GLUTAMATE--2,6-DIAMINOPIMELATE LIGASE MURE HOMOLOG, CHLOROPLASTIC"/>
    <property type="match status" value="1"/>
</dbReference>
<evidence type="ECO:0000256" key="8">
    <source>
        <dbReference type="RuleBase" id="RU004135"/>
    </source>
</evidence>
<dbReference type="Gene3D" id="3.40.1390.10">
    <property type="entry name" value="MurE/MurF, N-terminal domain"/>
    <property type="match status" value="1"/>
</dbReference>
<dbReference type="SUPFAM" id="SSF53623">
    <property type="entry name" value="MurD-like peptide ligases, catalytic domain"/>
    <property type="match status" value="1"/>
</dbReference>
<dbReference type="HAMAP" id="MF_00208">
    <property type="entry name" value="MurE"/>
    <property type="match status" value="1"/>
</dbReference>
<keyword evidence="6 7" id="KW-0961">Cell wall biogenesis/degradation</keyword>
<comment type="function">
    <text evidence="7">Catalyzes the addition of meso-diaminopimelic acid to the nucleotide precursor UDP-N-acetylmuramoyl-L-alanyl-D-glutamate (UMAG) in the biosynthesis of bacterial cell-wall peptidoglycan.</text>
</comment>
<feature type="binding site" evidence="7">
    <location>
        <position position="480"/>
    </location>
    <ligand>
        <name>meso-2,6-diaminopimelate</name>
        <dbReference type="ChEBI" id="CHEBI:57791"/>
    </ligand>
</feature>
<dbReference type="SUPFAM" id="SSF63418">
    <property type="entry name" value="MurE/MurF N-terminal domain"/>
    <property type="match status" value="1"/>
</dbReference>
<evidence type="ECO:0000259" key="9">
    <source>
        <dbReference type="Pfam" id="PF01225"/>
    </source>
</evidence>
<dbReference type="InterPro" id="IPR013221">
    <property type="entry name" value="Mur_ligase_cen"/>
</dbReference>
<feature type="binding site" evidence="7">
    <location>
        <begin position="169"/>
        <end position="170"/>
    </location>
    <ligand>
        <name>UDP-N-acetyl-alpha-D-muramoyl-L-alanyl-D-glutamate</name>
        <dbReference type="ChEBI" id="CHEBI:83900"/>
    </ligand>
</feature>
<accession>A0ABV4BEC0</accession>
<feature type="binding site" evidence="7">
    <location>
        <begin position="128"/>
        <end position="134"/>
    </location>
    <ligand>
        <name>ATP</name>
        <dbReference type="ChEBI" id="CHEBI:30616"/>
    </ligand>
</feature>
<dbReference type="Gene3D" id="3.40.1190.10">
    <property type="entry name" value="Mur-like, catalytic domain"/>
    <property type="match status" value="1"/>
</dbReference>
<feature type="binding site" evidence="7">
    <location>
        <position position="202"/>
    </location>
    <ligand>
        <name>UDP-N-acetyl-alpha-D-muramoyl-L-alanyl-D-glutamate</name>
        <dbReference type="ChEBI" id="CHEBI:83900"/>
    </ligand>
</feature>
<feature type="binding site" evidence="7">
    <location>
        <position position="38"/>
    </location>
    <ligand>
        <name>UDP-N-acetyl-alpha-D-muramoyl-L-alanyl-D-glutamate</name>
        <dbReference type="ChEBI" id="CHEBI:83900"/>
    </ligand>
</feature>
<dbReference type="Gene3D" id="3.90.190.20">
    <property type="entry name" value="Mur ligase, C-terminal domain"/>
    <property type="match status" value="1"/>
</dbReference>
<keyword evidence="2 7" id="KW-0132">Cell division</keyword>
<reference evidence="12 13" key="1">
    <citation type="submission" date="2024-05" db="EMBL/GenBank/DDBJ databases">
        <title>Genome Sequence and Characterization of the New Strain Purple Sulfur Bacterium of Genus Thioalkalicoccus.</title>
        <authorList>
            <person name="Bryantseva I.A."/>
            <person name="Kyndt J.A."/>
            <person name="Imhoff J.F."/>
        </authorList>
    </citation>
    <scope>NUCLEOTIDE SEQUENCE [LARGE SCALE GENOMIC DNA]</scope>
    <source>
        <strain evidence="12 13">Um2</strain>
    </source>
</reference>
<proteinExistence type="inferred from homology"/>
<name>A0ABV4BEC0_9GAMM</name>
<evidence type="ECO:0000259" key="10">
    <source>
        <dbReference type="Pfam" id="PF02875"/>
    </source>
</evidence>
<feature type="binding site" evidence="7">
    <location>
        <position position="204"/>
    </location>
    <ligand>
        <name>UDP-N-acetyl-alpha-D-muramoyl-L-alanyl-D-glutamate</name>
        <dbReference type="ChEBI" id="CHEBI:83900"/>
    </ligand>
</feature>
<feature type="domain" description="Mur ligase N-terminal catalytic" evidence="9">
    <location>
        <begin position="31"/>
        <end position="78"/>
    </location>
</feature>
<protein>
    <recommendedName>
        <fullName evidence="7">UDP-N-acetylmuramoyl-L-alanyl-D-glutamate--2,6-diaminopimelate ligase</fullName>
        <ecNumber evidence="7">6.3.2.13</ecNumber>
    </recommendedName>
    <alternativeName>
        <fullName evidence="7">Meso-A2pm-adding enzyme</fullName>
    </alternativeName>
    <alternativeName>
        <fullName evidence="7">Meso-diaminopimelate-adding enzyme</fullName>
    </alternativeName>
    <alternativeName>
        <fullName evidence="7">UDP-MurNAc-L-Ala-D-Glu:meso-diaminopimelate ligase</fullName>
    </alternativeName>
    <alternativeName>
        <fullName evidence="7">UDP-MurNAc-tripeptide synthetase</fullName>
    </alternativeName>
    <alternativeName>
        <fullName evidence="7">UDP-N-acetylmuramyl-tripeptide synthetase</fullName>
    </alternativeName>
</protein>
<feature type="binding site" evidence="7">
    <location>
        <begin position="429"/>
        <end position="432"/>
    </location>
    <ligand>
        <name>meso-2,6-diaminopimelate</name>
        <dbReference type="ChEBI" id="CHEBI:57791"/>
    </ligand>
</feature>
<keyword evidence="7" id="KW-0547">Nucleotide-binding</keyword>
<dbReference type="NCBIfam" id="TIGR01085">
    <property type="entry name" value="murE"/>
    <property type="match status" value="1"/>
</dbReference>
<feature type="binding site" evidence="7">
    <location>
        <position position="36"/>
    </location>
    <ligand>
        <name>UDP-N-acetyl-alpha-D-muramoyl-L-alanyl-D-glutamate</name>
        <dbReference type="ChEBI" id="CHEBI:83900"/>
    </ligand>
</feature>
<comment type="caution">
    <text evidence="7">Lacks conserved residue(s) required for the propagation of feature annotation.</text>
</comment>
<sequence>MIAADRQPAAWALSALLDGLIPWPGGPDLRITGLTLDSRELEPGWLFLACQGTRGHGLAHGEAAKRAGAAAIVAEPTGEWDGTALARLAADLSLPVIAAPGLGSLASALADRFYGEPSRALELVGVTGTNGKTSVSHVLAQALSDQVRCGLIGTLGFGFPDALQATFHTTPDPIRLQGHLAALRSAGARAVAMEVSSHALAQERVAAVRFGIAVFTNLTRDHLDYHGDMNRYGAAKRRLFETPGLGWAVLNRDDPFTHSLLSSLTPGAARALYSLRSDPPAAGVADLWVGARSVEPRPRGLRLVVTTSLGDGEVEVGLLGRFNAANLLAVLTVLLARGQALESALRALARIRGVPGRMECFGGPDTPLVVVDYAHTPDALEQVLTHLRAHGGRRVLTVFGCGGERDRGKRPLMGRVAERLSDLVILTDDNPRHEDGSAIIAEIRAGLADPSRVRIERQRALAIRLALALADRRDIVLVAGKGHETTQDMGDLEVHFSDRAQVMQALNEWGQR</sequence>
<evidence type="ECO:0000256" key="2">
    <source>
        <dbReference type="ARBA" id="ARBA00022618"/>
    </source>
</evidence>
<keyword evidence="5 7" id="KW-0131">Cell cycle</keyword>
<dbReference type="EMBL" id="JBDKXB010000004">
    <property type="protein sequence ID" value="MEY6431712.1"/>
    <property type="molecule type" value="Genomic_DNA"/>
</dbReference>
<evidence type="ECO:0000256" key="5">
    <source>
        <dbReference type="ARBA" id="ARBA00023306"/>
    </source>
</evidence>
<feature type="binding site" evidence="7">
    <location>
        <position position="405"/>
    </location>
    <ligand>
        <name>meso-2,6-diaminopimelate</name>
        <dbReference type="ChEBI" id="CHEBI:57791"/>
    </ligand>
</feature>
<comment type="catalytic activity">
    <reaction evidence="7">
        <text>UDP-N-acetyl-alpha-D-muramoyl-L-alanyl-D-glutamate + meso-2,6-diaminopimelate + ATP = UDP-N-acetyl-alpha-D-muramoyl-L-alanyl-gamma-D-glutamyl-meso-2,6-diaminopimelate + ADP + phosphate + H(+)</text>
        <dbReference type="Rhea" id="RHEA:23676"/>
        <dbReference type="ChEBI" id="CHEBI:15378"/>
        <dbReference type="ChEBI" id="CHEBI:30616"/>
        <dbReference type="ChEBI" id="CHEBI:43474"/>
        <dbReference type="ChEBI" id="CHEBI:57791"/>
        <dbReference type="ChEBI" id="CHEBI:83900"/>
        <dbReference type="ChEBI" id="CHEBI:83905"/>
        <dbReference type="ChEBI" id="CHEBI:456216"/>
        <dbReference type="EC" id="6.3.2.13"/>
    </reaction>
</comment>
<comment type="caution">
    <text evidence="12">The sequence shown here is derived from an EMBL/GenBank/DDBJ whole genome shotgun (WGS) entry which is preliminary data.</text>
</comment>